<evidence type="ECO:0000256" key="4">
    <source>
        <dbReference type="ARBA" id="ARBA00022679"/>
    </source>
</evidence>
<dbReference type="EMBL" id="CP151507">
    <property type="protein sequence ID" value="WZN63332.1"/>
    <property type="molecule type" value="Genomic_DNA"/>
</dbReference>
<evidence type="ECO:0000256" key="9">
    <source>
        <dbReference type="ARBA" id="ARBA00023136"/>
    </source>
</evidence>
<keyword evidence="4" id="KW-0808">Transferase</keyword>
<dbReference type="AlphaFoldDB" id="A0AAX4PBF4"/>
<dbReference type="Pfam" id="PF11051">
    <property type="entry name" value="Mannosyl_trans3"/>
    <property type="match status" value="2"/>
</dbReference>
<keyword evidence="9 12" id="KW-0472">Membrane</keyword>
<dbReference type="InterPro" id="IPR022751">
    <property type="entry name" value="Alpha_mannosyltransferase"/>
</dbReference>
<evidence type="ECO:0000256" key="10">
    <source>
        <dbReference type="ARBA" id="ARBA00037847"/>
    </source>
</evidence>
<evidence type="ECO:0000256" key="2">
    <source>
        <dbReference type="ARBA" id="ARBA00004606"/>
    </source>
</evidence>
<keyword evidence="5 12" id="KW-0812">Transmembrane</keyword>
<accession>A0AAX4PBF4</accession>
<gene>
    <name evidence="13" type="ORF">HKI87_07g48800</name>
</gene>
<keyword evidence="6" id="KW-0735">Signal-anchor</keyword>
<feature type="transmembrane region" description="Helical" evidence="12">
    <location>
        <begin position="66"/>
        <end position="84"/>
    </location>
</feature>
<organism evidence="13 14">
    <name type="scientific">Chloropicon roscoffensis</name>
    <dbReference type="NCBI Taxonomy" id="1461544"/>
    <lineage>
        <taxon>Eukaryota</taxon>
        <taxon>Viridiplantae</taxon>
        <taxon>Chlorophyta</taxon>
        <taxon>Chloropicophyceae</taxon>
        <taxon>Chloropicales</taxon>
        <taxon>Chloropicaceae</taxon>
        <taxon>Chloropicon</taxon>
    </lineage>
</organism>
<evidence type="ECO:0000256" key="6">
    <source>
        <dbReference type="ARBA" id="ARBA00022968"/>
    </source>
</evidence>
<dbReference type="Proteomes" id="UP001472866">
    <property type="component" value="Chromosome 07"/>
</dbReference>
<keyword evidence="8" id="KW-0333">Golgi apparatus</keyword>
<evidence type="ECO:0000256" key="1">
    <source>
        <dbReference type="ARBA" id="ARBA00004394"/>
    </source>
</evidence>
<evidence type="ECO:0000256" key="11">
    <source>
        <dbReference type="SAM" id="MobiDB-lite"/>
    </source>
</evidence>
<proteinExistence type="inferred from homology"/>
<dbReference type="PANTHER" id="PTHR31646:SF1">
    <property type="entry name" value="ALPHA-1,2-MANNOSYLTRANSFERASE MNN2"/>
    <property type="match status" value="1"/>
</dbReference>
<sequence>MAPSFRTKVGLAGHPRDPEKDVEDQQVLLNGSKDANNAEARCGKKKRGALETLAFRWGTLSSTKKLLAQLAFLVLCSILIVSSYKSLARKRRRTCKSTRYGWIESSHHAFGISNHHKRSAPRNPYHCNEYVSVKPGFCLCNLTAIASPGDYGHGPIKCEDACVRHRVVGSPLPACPRDPDRRKRKPCDTGPHDLSDGYFLAAKRLHTDFYRARGNEKKIGVNLPGWRSFTEDFVWDGKRLRDRDVDLVVSKIDKYEAARPEKPAGMYKGRGIVMVGGSGTYETPYWIAVHSLRRTGCKLPIEVWFPDKELPSCEKKKELTKLGVTVRAFGDLEENIKQKSFIPYKSKRAFQKYSFMYKMFAMVFSSFEEVLSLDSDIVSVRNPDFLFESKLYKKHGSVFWMDFWNSSSAPDCQRILGQQTLLQHSHESGQMLVNKTRMWDALMLALYMNSFPSLFYPLTVNYMGMGDKETLPMAILHHGMTYGLIKEGPDSVGHASNDKPAVNGNTMMQHCPAGKPLFMHANLGKMTTHFPAHWNNYVRRWQVSVLHGRAIKDLINEYAGTDLEKWLHDLVTKNHCLFGGAKPEYWHERLGIGPLYAGFNLLDHPNLNANLQVCKKLVSLGYQPATTM</sequence>
<keyword evidence="14" id="KW-1185">Reference proteome</keyword>
<evidence type="ECO:0000256" key="5">
    <source>
        <dbReference type="ARBA" id="ARBA00022692"/>
    </source>
</evidence>
<evidence type="ECO:0000313" key="14">
    <source>
        <dbReference type="Proteomes" id="UP001472866"/>
    </source>
</evidence>
<feature type="region of interest" description="Disordered" evidence="11">
    <location>
        <begin position="1"/>
        <end position="22"/>
    </location>
</feature>
<dbReference type="Gene3D" id="3.90.550.10">
    <property type="entry name" value="Spore Coat Polysaccharide Biosynthesis Protein SpsA, Chain A"/>
    <property type="match status" value="1"/>
</dbReference>
<comment type="subcellular location">
    <subcellularLocation>
        <location evidence="10">Endomembrane system</location>
        <topology evidence="10">Single-pass membrane protein</topology>
    </subcellularLocation>
    <subcellularLocation>
        <location evidence="1">Golgi apparatus membrane</location>
    </subcellularLocation>
    <subcellularLocation>
        <location evidence="2">Membrane</location>
        <topology evidence="2">Single-pass type II membrane protein</topology>
    </subcellularLocation>
</comment>
<protein>
    <submittedName>
        <fullName evidence="13">Alpha-mannosyltransferase</fullName>
    </submittedName>
</protein>
<evidence type="ECO:0000313" key="13">
    <source>
        <dbReference type="EMBL" id="WZN63332.1"/>
    </source>
</evidence>
<dbReference type="InterPro" id="IPR029044">
    <property type="entry name" value="Nucleotide-diphossugar_trans"/>
</dbReference>
<comment type="similarity">
    <text evidence="3">Belongs to the MNN1/MNT family.</text>
</comment>
<evidence type="ECO:0000256" key="7">
    <source>
        <dbReference type="ARBA" id="ARBA00022989"/>
    </source>
</evidence>
<dbReference type="SUPFAM" id="SSF53448">
    <property type="entry name" value="Nucleotide-diphospho-sugar transferases"/>
    <property type="match status" value="1"/>
</dbReference>
<keyword evidence="7 12" id="KW-1133">Transmembrane helix</keyword>
<evidence type="ECO:0000256" key="3">
    <source>
        <dbReference type="ARBA" id="ARBA00009105"/>
    </source>
</evidence>
<evidence type="ECO:0000256" key="8">
    <source>
        <dbReference type="ARBA" id="ARBA00023034"/>
    </source>
</evidence>
<feature type="transmembrane region" description="Helical" evidence="12">
    <location>
        <begin position="441"/>
        <end position="463"/>
    </location>
</feature>
<dbReference type="GO" id="GO:0000026">
    <property type="term" value="F:alpha-1,2-mannosyltransferase activity"/>
    <property type="evidence" value="ECO:0007669"/>
    <property type="project" value="TreeGrafter"/>
</dbReference>
<dbReference type="PANTHER" id="PTHR31646">
    <property type="entry name" value="ALPHA-1,2-MANNOSYLTRANSFERASE MNN2"/>
    <property type="match status" value="1"/>
</dbReference>
<name>A0AAX4PBF4_9CHLO</name>
<evidence type="ECO:0000256" key="12">
    <source>
        <dbReference type="SAM" id="Phobius"/>
    </source>
</evidence>
<reference evidence="13 14" key="1">
    <citation type="submission" date="2024-03" db="EMBL/GenBank/DDBJ databases">
        <title>Complete genome sequence of the green alga Chloropicon roscoffensis RCC1871.</title>
        <authorList>
            <person name="Lemieux C."/>
            <person name="Pombert J.-F."/>
            <person name="Otis C."/>
            <person name="Turmel M."/>
        </authorList>
    </citation>
    <scope>NUCLEOTIDE SEQUENCE [LARGE SCALE GENOMIC DNA]</scope>
    <source>
        <strain evidence="13 14">RCC1871</strain>
    </source>
</reference>
<dbReference type="GO" id="GO:0000139">
    <property type="term" value="C:Golgi membrane"/>
    <property type="evidence" value="ECO:0007669"/>
    <property type="project" value="UniProtKB-SubCell"/>
</dbReference>
<dbReference type="GO" id="GO:0046354">
    <property type="term" value="P:mannan biosynthetic process"/>
    <property type="evidence" value="ECO:0007669"/>
    <property type="project" value="TreeGrafter"/>
</dbReference>